<comment type="caution">
    <text evidence="5">The sequence shown here is derived from an EMBL/GenBank/DDBJ whole genome shotgun (WGS) entry which is preliminary data.</text>
</comment>
<sequence>MPITEHQQELLSQHGANYTNGLTTSEASSRRNSTNGGLNKVQKPINCPSWVCCLLPCINHIPSMKQFRYVQPDDAEVLRDGRWIRYDAASLVLGDIVRLAEGDIVPADCVVISLGMEHVDASSIVGDDEEDVGNATSAVANNGIIETLTELTVDSHYITGETKPKHIPSRANQTVQPALLYYGSRVLEGACIALVTGCGERTILAKLIKEGRWPPKGDLSGEVEEIGRMNMDESMNDDYDSSGIALVQSETSSKTVCLLAETGRHRRQRSYPTNYQRKQRRKGVDRSSLSYQSRQIINSFEEACQKRPYFDDDNNITSRLDNMVQDLLGKQILLAQNEDEVETKDDTNNNSPQLITSRITPRDASSLIRLLGRHGALTSMLVFLRRFCHDIHEINTASSDSSTSRSEEAEEAILYAYTAAIAAFSKPLPSSLLSSKDPNQIGNSQYRSKAFLIQLLEEMENGFGTRILPNSYTLSAVLIGIDDGLDALNLLETFVERYGKDAITVQVYNVVLASFSGEKYNSNGWHHAISLLQRMKRHGPQPNEQSFSYVLQSCAGSGQLKVALSLLDEVRQSSSMEMTSKLYLPLLKVCAKAGHSDVLWSLINTMKDDCIQITTMQLNLYLQSLAKAGLHIKALGVLRGMIKQSDPMQLPDLISFNTVLSACANSNDYEAAQALFDQMKGEVFDNIRPDVVSFNTLISCAPPQVGLDLIYEMRLTRRNREGVVVPTGVTFVNSIKQCREYVKEELDPDIRNDIFEIALSVLGLARNEKINLNMFVYSAAIWIAEAVGDSSVALQLLQELNRDTQESSSDDNRLRSAYGACYDGVISALSKDGLYREALALYHYEMQPLKLPSTRNTYKSIVHALDNANDEEVKNSQSKKAALLEGVLSRMTTSAKSVEVGGPLFEALIKLHGEEGSFKAAKMAFDSIIGPCDEPCLSAILRVCSLTTPTHWKEAVLLTHSSDVVWGARGPGMIPTRALSYAVIACAKADQWKEALNLIDLYGIDLKYRRAAANLESRQRGLVSITAINSVIRACSRDLRPDVAVQILNDMQTKYNISPNETTYRLAIIACNHAEHRERRQRRNTSDASNPLEFQWWECSLSLLRRMREDEIRPSVQAYSSAVSSLEAAGQWQRAIGVLQSMREDGEIPNLYCLNAAIAACEKGGAWVEALELYESIRSQRKSMIRTNFITVNSLLIALEKAGQVELAESIYQEAMRDKIISPWVRRYDNDGTLRRMMDLHKFSAPMAKIAVRGYLESLLTRKKKVIRGDTIFIVGKGKGSEGKPVLLPTILELLREEIGVDARVDKNNVGRIRVSGASVHEFIESKRWKE</sequence>
<dbReference type="Pfam" id="PF00122">
    <property type="entry name" value="E1-E2_ATPase"/>
    <property type="match status" value="1"/>
</dbReference>
<evidence type="ECO:0000313" key="5">
    <source>
        <dbReference type="EMBL" id="KAK1742317.1"/>
    </source>
</evidence>
<dbReference type="PROSITE" id="PS51375">
    <property type="entry name" value="PPR"/>
    <property type="match status" value="3"/>
</dbReference>
<dbReference type="InterPro" id="IPR011990">
    <property type="entry name" value="TPR-like_helical_dom_sf"/>
</dbReference>
<dbReference type="Pfam" id="PF13812">
    <property type="entry name" value="PPR_3"/>
    <property type="match status" value="1"/>
</dbReference>
<dbReference type="Gene3D" id="1.25.40.10">
    <property type="entry name" value="Tetratricopeptide repeat domain"/>
    <property type="match status" value="4"/>
</dbReference>
<feature type="repeat" description="PPR" evidence="2">
    <location>
        <begin position="1115"/>
        <end position="1149"/>
    </location>
</feature>
<dbReference type="NCBIfam" id="TIGR00756">
    <property type="entry name" value="PPR"/>
    <property type="match status" value="1"/>
</dbReference>
<feature type="region of interest" description="Disordered" evidence="3">
    <location>
        <begin position="265"/>
        <end position="286"/>
    </location>
</feature>
<proteinExistence type="predicted"/>
<gene>
    <name evidence="5" type="ORF">QTG54_006882</name>
</gene>
<dbReference type="PANTHER" id="PTHR47447">
    <property type="entry name" value="OS03G0856100 PROTEIN"/>
    <property type="match status" value="1"/>
</dbReference>
<dbReference type="InterPro" id="IPR008250">
    <property type="entry name" value="ATPase_P-typ_transduc_dom_A_sf"/>
</dbReference>
<feature type="domain" description="P-type ATPase A" evidence="4">
    <location>
        <begin position="71"/>
        <end position="128"/>
    </location>
</feature>
<evidence type="ECO:0000313" key="6">
    <source>
        <dbReference type="Proteomes" id="UP001224775"/>
    </source>
</evidence>
<protein>
    <submittedName>
        <fullName evidence="5">Pentatricopeptide repeat-containing protein</fullName>
    </submittedName>
</protein>
<organism evidence="5 6">
    <name type="scientific">Skeletonema marinoi</name>
    <dbReference type="NCBI Taxonomy" id="267567"/>
    <lineage>
        <taxon>Eukaryota</taxon>
        <taxon>Sar</taxon>
        <taxon>Stramenopiles</taxon>
        <taxon>Ochrophyta</taxon>
        <taxon>Bacillariophyta</taxon>
        <taxon>Coscinodiscophyceae</taxon>
        <taxon>Thalassiosirophycidae</taxon>
        <taxon>Thalassiosirales</taxon>
        <taxon>Skeletonemataceae</taxon>
        <taxon>Skeletonema</taxon>
        <taxon>Skeletonema marinoi-dohrnii complex</taxon>
    </lineage>
</organism>
<dbReference type="EMBL" id="JATAAI010000011">
    <property type="protein sequence ID" value="KAK1742317.1"/>
    <property type="molecule type" value="Genomic_DNA"/>
</dbReference>
<keyword evidence="1" id="KW-0677">Repeat</keyword>
<accession>A0AAD9DCF9</accession>
<dbReference type="PANTHER" id="PTHR47447:SF17">
    <property type="entry name" value="OS12G0638900 PROTEIN"/>
    <property type="match status" value="1"/>
</dbReference>
<feature type="repeat" description="PPR" evidence="2">
    <location>
        <begin position="1188"/>
        <end position="1223"/>
    </location>
</feature>
<evidence type="ECO:0000256" key="2">
    <source>
        <dbReference type="PROSITE-ProRule" id="PRU00708"/>
    </source>
</evidence>
<name>A0AAD9DCF9_9STRA</name>
<dbReference type="InterPro" id="IPR059000">
    <property type="entry name" value="ATPase_P-type_domA"/>
</dbReference>
<feature type="repeat" description="PPR" evidence="2">
    <location>
        <begin position="652"/>
        <end position="682"/>
    </location>
</feature>
<dbReference type="Pfam" id="PF13041">
    <property type="entry name" value="PPR_2"/>
    <property type="match status" value="1"/>
</dbReference>
<evidence type="ECO:0000256" key="1">
    <source>
        <dbReference type="ARBA" id="ARBA00022737"/>
    </source>
</evidence>
<evidence type="ECO:0000256" key="3">
    <source>
        <dbReference type="SAM" id="MobiDB-lite"/>
    </source>
</evidence>
<evidence type="ECO:0000259" key="4">
    <source>
        <dbReference type="Pfam" id="PF00122"/>
    </source>
</evidence>
<dbReference type="Gene3D" id="2.70.150.10">
    <property type="entry name" value="Calcium-transporting ATPase, cytoplasmic transduction domain A"/>
    <property type="match status" value="1"/>
</dbReference>
<dbReference type="SUPFAM" id="SSF81653">
    <property type="entry name" value="Calcium ATPase, transduction domain A"/>
    <property type="match status" value="2"/>
</dbReference>
<dbReference type="Proteomes" id="UP001224775">
    <property type="component" value="Unassembled WGS sequence"/>
</dbReference>
<reference evidence="5" key="1">
    <citation type="submission" date="2023-06" db="EMBL/GenBank/DDBJ databases">
        <title>Survivors Of The Sea: Transcriptome response of Skeletonema marinoi to long-term dormancy.</title>
        <authorList>
            <person name="Pinder M.I.M."/>
            <person name="Kourtchenko O."/>
            <person name="Robertson E.K."/>
            <person name="Larsson T."/>
            <person name="Maumus F."/>
            <person name="Osuna-Cruz C.M."/>
            <person name="Vancaester E."/>
            <person name="Stenow R."/>
            <person name="Vandepoele K."/>
            <person name="Ploug H."/>
            <person name="Bruchert V."/>
            <person name="Godhe A."/>
            <person name="Topel M."/>
        </authorList>
    </citation>
    <scope>NUCLEOTIDE SEQUENCE</scope>
    <source>
        <strain evidence="5">R05AC</strain>
    </source>
</reference>
<keyword evidence="6" id="KW-1185">Reference proteome</keyword>
<dbReference type="Pfam" id="PF01535">
    <property type="entry name" value="PPR"/>
    <property type="match status" value="3"/>
</dbReference>
<dbReference type="InterPro" id="IPR002885">
    <property type="entry name" value="PPR_rpt"/>
</dbReference>